<dbReference type="RefSeq" id="WP_070367856.1">
    <property type="nucleotide sequence ID" value="NZ_JAZHVW010000002.1"/>
</dbReference>
<dbReference type="SUPFAM" id="SSF56349">
    <property type="entry name" value="DNA breaking-rejoining enzymes"/>
    <property type="match status" value="1"/>
</dbReference>
<dbReference type="InterPro" id="IPR010998">
    <property type="entry name" value="Integrase_recombinase_N"/>
</dbReference>
<feature type="domain" description="Tyr recombinase" evidence="4">
    <location>
        <begin position="155"/>
        <end position="363"/>
    </location>
</feature>
<dbReference type="InterPro" id="IPR002104">
    <property type="entry name" value="Integrase_catalytic"/>
</dbReference>
<evidence type="ECO:0000256" key="2">
    <source>
        <dbReference type="ARBA" id="ARBA00023125"/>
    </source>
</evidence>
<dbReference type="InterPro" id="IPR011010">
    <property type="entry name" value="DNA_brk_join_enz"/>
</dbReference>
<dbReference type="STRING" id="481719.LASUN_13330"/>
<sequence>MQELRVVEEQPPVVAEFNQLFHQQMRHMRLSKYMDWWVSMYKENHVRPVTLRKYRMDAKWLRLNASKMRLSDVENNRMVLQWLINQYGKNHQKATVLDFKGHLFAALRSAVDDDLLKKVPLSQIEIHSVEQNWTVEQKNAKRTEVKALDASEYRIVKTRLYIDLEDELKQAPIRATKHSKLFKNKANVCVSDQTKLMLLSVLFHTGCRFSEALGITKEDVHPNSIMINKTWDYKTNTGFQKTKNDASIRDVAVDENIIKQLNNFIAWKQEHFGDAAKTLPLLVEPKTRTYNDTYNHFFKSLLKKYEIGKDLSVHKIRHTYISYLLNEGVSAESIARQVGHSDTSMIQKVYGHLLAERAAEDNLRIRSLLR</sequence>
<evidence type="ECO:0000313" key="5">
    <source>
        <dbReference type="EMBL" id="OFA10783.1"/>
    </source>
</evidence>
<dbReference type="CDD" id="cd01189">
    <property type="entry name" value="INT_ICEBs1_C_like"/>
    <property type="match status" value="1"/>
</dbReference>
<dbReference type="InterPro" id="IPR050090">
    <property type="entry name" value="Tyrosine_recombinase_XerCD"/>
</dbReference>
<accession>A0A1E7XCC5</accession>
<evidence type="ECO:0000259" key="4">
    <source>
        <dbReference type="PROSITE" id="PS51898"/>
    </source>
</evidence>
<dbReference type="Proteomes" id="UP000177010">
    <property type="component" value="Unassembled WGS sequence"/>
</dbReference>
<comment type="similarity">
    <text evidence="1">Belongs to the 'phage' integrase family.</text>
</comment>
<dbReference type="InterPro" id="IPR013762">
    <property type="entry name" value="Integrase-like_cat_sf"/>
</dbReference>
<dbReference type="Gene3D" id="1.10.150.130">
    <property type="match status" value="1"/>
</dbReference>
<gene>
    <name evidence="5" type="primary">xerC_1</name>
    <name evidence="5" type="ORF">LASUN_13330</name>
</gene>
<keyword evidence="3" id="KW-0233">DNA recombination</keyword>
<name>A0A1E7XCC5_9LACO</name>
<dbReference type="GO" id="GO:0015074">
    <property type="term" value="P:DNA integration"/>
    <property type="evidence" value="ECO:0007669"/>
    <property type="project" value="InterPro"/>
</dbReference>
<dbReference type="EMBL" id="MIQE01000012">
    <property type="protein sequence ID" value="OFA10783.1"/>
    <property type="molecule type" value="Genomic_DNA"/>
</dbReference>
<organism evidence="5 6">
    <name type="scientific">Lentilactobacillus sunkii</name>
    <dbReference type="NCBI Taxonomy" id="481719"/>
    <lineage>
        <taxon>Bacteria</taxon>
        <taxon>Bacillati</taxon>
        <taxon>Bacillota</taxon>
        <taxon>Bacilli</taxon>
        <taxon>Lactobacillales</taxon>
        <taxon>Lactobacillaceae</taxon>
        <taxon>Lentilactobacillus</taxon>
    </lineage>
</organism>
<evidence type="ECO:0000313" key="6">
    <source>
        <dbReference type="Proteomes" id="UP000177010"/>
    </source>
</evidence>
<dbReference type="Gene3D" id="1.10.443.10">
    <property type="entry name" value="Intergrase catalytic core"/>
    <property type="match status" value="1"/>
</dbReference>
<reference evidence="5 6" key="1">
    <citation type="submission" date="2016-09" db="EMBL/GenBank/DDBJ databases">
        <title>Genome Sequence of Lactobacillus sunkii Strain CG01.</title>
        <authorList>
            <person name="Poehlein A."/>
            <person name="Gabris C."/>
            <person name="Bengelsdorf F.R."/>
            <person name="Duerre P."/>
            <person name="Daniel R."/>
        </authorList>
    </citation>
    <scope>NUCLEOTIDE SEQUENCE [LARGE SCALE GENOMIC DNA]</scope>
    <source>
        <strain evidence="5 6">CG_D</strain>
    </source>
</reference>
<comment type="caution">
    <text evidence="5">The sequence shown here is derived from an EMBL/GenBank/DDBJ whole genome shotgun (WGS) entry which is preliminary data.</text>
</comment>
<dbReference type="PANTHER" id="PTHR30349">
    <property type="entry name" value="PHAGE INTEGRASE-RELATED"/>
    <property type="match status" value="1"/>
</dbReference>
<dbReference type="GO" id="GO:0003677">
    <property type="term" value="F:DNA binding"/>
    <property type="evidence" value="ECO:0007669"/>
    <property type="project" value="UniProtKB-KW"/>
</dbReference>
<keyword evidence="2" id="KW-0238">DNA-binding</keyword>
<dbReference type="Pfam" id="PF00589">
    <property type="entry name" value="Phage_integrase"/>
    <property type="match status" value="1"/>
</dbReference>
<evidence type="ECO:0000256" key="3">
    <source>
        <dbReference type="ARBA" id="ARBA00023172"/>
    </source>
</evidence>
<evidence type="ECO:0000256" key="1">
    <source>
        <dbReference type="ARBA" id="ARBA00008857"/>
    </source>
</evidence>
<dbReference type="PANTHER" id="PTHR30349:SF64">
    <property type="entry name" value="PROPHAGE INTEGRASE INTD-RELATED"/>
    <property type="match status" value="1"/>
</dbReference>
<dbReference type="AlphaFoldDB" id="A0A1E7XCC5"/>
<dbReference type="GO" id="GO:0006310">
    <property type="term" value="P:DNA recombination"/>
    <property type="evidence" value="ECO:0007669"/>
    <property type="project" value="UniProtKB-KW"/>
</dbReference>
<dbReference type="PROSITE" id="PS51898">
    <property type="entry name" value="TYR_RECOMBINASE"/>
    <property type="match status" value="1"/>
</dbReference>
<proteinExistence type="inferred from homology"/>
<protein>
    <submittedName>
        <fullName evidence="5">Tyrosine recombinase XerC</fullName>
    </submittedName>
</protein>